<organism evidence="1">
    <name type="scientific">marine metagenome</name>
    <dbReference type="NCBI Taxonomy" id="408172"/>
    <lineage>
        <taxon>unclassified sequences</taxon>
        <taxon>metagenomes</taxon>
        <taxon>ecological metagenomes</taxon>
    </lineage>
</organism>
<reference evidence="1" key="1">
    <citation type="submission" date="2018-05" db="EMBL/GenBank/DDBJ databases">
        <authorList>
            <person name="Lanie J.A."/>
            <person name="Ng W.-L."/>
            <person name="Kazmierczak K.M."/>
            <person name="Andrzejewski T.M."/>
            <person name="Davidsen T.M."/>
            <person name="Wayne K.J."/>
            <person name="Tettelin H."/>
            <person name="Glass J.I."/>
            <person name="Rusch D."/>
            <person name="Podicherti R."/>
            <person name="Tsui H.-C.T."/>
            <person name="Winkler M.E."/>
        </authorList>
    </citation>
    <scope>NUCLEOTIDE SEQUENCE</scope>
</reference>
<dbReference type="EMBL" id="UINC01165745">
    <property type="protein sequence ID" value="SVD67315.1"/>
    <property type="molecule type" value="Genomic_DNA"/>
</dbReference>
<sequence>MSTIFVYDPGGVTTIVSRASRDPIAALS</sequence>
<protein>
    <submittedName>
        <fullName evidence="1">Uncharacterized protein</fullName>
    </submittedName>
</protein>
<dbReference type="AlphaFoldDB" id="A0A382X9R0"/>
<feature type="non-terminal residue" evidence="1">
    <location>
        <position position="28"/>
    </location>
</feature>
<accession>A0A382X9R0</accession>
<name>A0A382X9R0_9ZZZZ</name>
<proteinExistence type="predicted"/>
<gene>
    <name evidence="1" type="ORF">METZ01_LOCUS420169</name>
</gene>
<evidence type="ECO:0000313" key="1">
    <source>
        <dbReference type="EMBL" id="SVD67315.1"/>
    </source>
</evidence>